<evidence type="ECO:0000256" key="3">
    <source>
        <dbReference type="ARBA" id="ARBA00022722"/>
    </source>
</evidence>
<evidence type="ECO:0000259" key="9">
    <source>
        <dbReference type="Pfam" id="PF12706"/>
    </source>
</evidence>
<dbReference type="RefSeq" id="WP_348717459.1">
    <property type="nucleotide sequence ID" value="NZ_CAXJIO010000012.1"/>
</dbReference>
<feature type="binding site" evidence="8">
    <location>
        <position position="271"/>
    </location>
    <ligand>
        <name>Zn(2+)</name>
        <dbReference type="ChEBI" id="CHEBI:29105"/>
        <label>2</label>
        <note>catalytic</note>
    </ligand>
</feature>
<dbReference type="EC" id="3.1.26.11" evidence="8"/>
<dbReference type="PANTHER" id="PTHR46018:SF2">
    <property type="entry name" value="ZINC PHOSPHODIESTERASE ELAC PROTEIN 1"/>
    <property type="match status" value="1"/>
</dbReference>
<feature type="active site" description="Proton acceptor" evidence="8">
    <location>
        <position position="66"/>
    </location>
</feature>
<evidence type="ECO:0000256" key="8">
    <source>
        <dbReference type="HAMAP-Rule" id="MF_01818"/>
    </source>
</evidence>
<comment type="subunit">
    <text evidence="1 8">Homodimer.</text>
</comment>
<sequence length="315" mass="35856">MSLQLTILGCHSATPRVNAFPTAQYLEINNRHFLIDCGEGTQSRMRKYKVGFSKINHIFISHLHGDHFFGLIGLISTFGILNREKDLHIYGPVGIKEITVLQLKLSKSWTKFNIIFHELNSKESELIFEDDKVEVRTIPLDHRVYTNGYLFTEKPKPRRLNIDKIKLYDEIDVCDYHNLKAGKDFQLSSGEIISNSELTLAPSAPKSFAFCSDTSYKPDIVPIIENVDVLYHEATFLKDREDLCDKTKHSTAEQAAKIAKAANAKKLIIGHYSSRYKNLEDFKEEANTIFDNVELAVAGNRYSNENIPLNVLSTD</sequence>
<dbReference type="InterPro" id="IPR013471">
    <property type="entry name" value="RNase_Z/BN"/>
</dbReference>
<dbReference type="Pfam" id="PF23023">
    <property type="entry name" value="Anti-Pycsar_Apyc1"/>
    <property type="match status" value="1"/>
</dbReference>
<dbReference type="EMBL" id="CAXJIO010000012">
    <property type="protein sequence ID" value="CAL2103311.1"/>
    <property type="molecule type" value="Genomic_DNA"/>
</dbReference>
<organism evidence="10 11">
    <name type="scientific">Tenacibaculum polynesiense</name>
    <dbReference type="NCBI Taxonomy" id="3137857"/>
    <lineage>
        <taxon>Bacteria</taxon>
        <taxon>Pseudomonadati</taxon>
        <taxon>Bacteroidota</taxon>
        <taxon>Flavobacteriia</taxon>
        <taxon>Flavobacteriales</taxon>
        <taxon>Flavobacteriaceae</taxon>
        <taxon>Tenacibaculum</taxon>
    </lineage>
</organism>
<name>A0ABM9PCP9_9FLAO</name>
<dbReference type="InterPro" id="IPR001279">
    <property type="entry name" value="Metallo-B-lactamas"/>
</dbReference>
<dbReference type="NCBIfam" id="NF000801">
    <property type="entry name" value="PRK00055.1-3"/>
    <property type="match status" value="1"/>
</dbReference>
<evidence type="ECO:0000256" key="1">
    <source>
        <dbReference type="ARBA" id="ARBA00011738"/>
    </source>
</evidence>
<proteinExistence type="inferred from homology"/>
<comment type="catalytic activity">
    <reaction evidence="8">
        <text>Endonucleolytic cleavage of RNA, removing extra 3' nucleotides from tRNA precursor, generating 3' termini of tRNAs. A 3'-hydroxy group is left at the tRNA terminus and a 5'-phosphoryl group is left at the trailer molecule.</text>
        <dbReference type="EC" id="3.1.26.11"/>
    </reaction>
</comment>
<feature type="domain" description="Metallo-beta-lactamase" evidence="9">
    <location>
        <begin position="204"/>
        <end position="272"/>
    </location>
</feature>
<accession>A0ABM9PCP9</accession>
<keyword evidence="5 8" id="KW-0255">Endonuclease</keyword>
<protein>
    <recommendedName>
        <fullName evidence="8">Ribonuclease Z</fullName>
        <shortName evidence="8">RNase Z</shortName>
        <ecNumber evidence="8">3.1.26.11</ecNumber>
    </recommendedName>
    <alternativeName>
        <fullName evidence="8">tRNA 3 endonuclease</fullName>
    </alternativeName>
    <alternativeName>
        <fullName evidence="8">tRNase Z</fullName>
    </alternativeName>
</protein>
<feature type="binding site" evidence="8">
    <location>
        <position position="142"/>
    </location>
    <ligand>
        <name>Zn(2+)</name>
        <dbReference type="ChEBI" id="CHEBI:29105"/>
        <label>1</label>
        <note>catalytic</note>
    </ligand>
</feature>
<evidence type="ECO:0000256" key="7">
    <source>
        <dbReference type="ARBA" id="ARBA00022833"/>
    </source>
</evidence>
<gene>
    <name evidence="8 10" type="primary">rnz</name>
    <name evidence="10" type="ORF">T190423A01A_30425</name>
</gene>
<feature type="binding site" evidence="8">
    <location>
        <position position="213"/>
    </location>
    <ligand>
        <name>Zn(2+)</name>
        <dbReference type="ChEBI" id="CHEBI:29105"/>
        <label>2</label>
        <note>catalytic</note>
    </ligand>
</feature>
<comment type="function">
    <text evidence="8">Zinc phosphodiesterase, which displays some tRNA 3'-processing endonuclease activity. Probably involved in tRNA maturation, by removing a 3'-trailer from precursor tRNA.</text>
</comment>
<keyword evidence="11" id="KW-1185">Reference proteome</keyword>
<feature type="binding site" evidence="8">
    <location>
        <position position="62"/>
    </location>
    <ligand>
        <name>Zn(2+)</name>
        <dbReference type="ChEBI" id="CHEBI:29105"/>
        <label>1</label>
        <note>catalytic</note>
    </ligand>
</feature>
<evidence type="ECO:0000256" key="4">
    <source>
        <dbReference type="ARBA" id="ARBA00022723"/>
    </source>
</evidence>
<dbReference type="SUPFAM" id="SSF56281">
    <property type="entry name" value="Metallo-hydrolase/oxidoreductase"/>
    <property type="match status" value="1"/>
</dbReference>
<keyword evidence="2 8" id="KW-0819">tRNA processing</keyword>
<reference evidence="10 11" key="1">
    <citation type="submission" date="2024-05" db="EMBL/GenBank/DDBJ databases">
        <authorList>
            <person name="Duchaud E."/>
        </authorList>
    </citation>
    <scope>NUCLEOTIDE SEQUENCE [LARGE SCALE GENOMIC DNA]</scope>
    <source>
        <strain evidence="10">Ena-SAMPLE-TAB-13-05-2024-13:56:06:370-140308</strain>
    </source>
</reference>
<comment type="similarity">
    <text evidence="8">Belongs to the RNase Z family.</text>
</comment>
<keyword evidence="7 8" id="KW-0862">Zinc</keyword>
<dbReference type="NCBIfam" id="TIGR02651">
    <property type="entry name" value="RNase_Z"/>
    <property type="match status" value="1"/>
</dbReference>
<keyword evidence="6 8" id="KW-0378">Hydrolase</keyword>
<keyword evidence="3 8" id="KW-0540">Nuclease</keyword>
<dbReference type="CDD" id="cd07717">
    <property type="entry name" value="RNaseZ_ZiPD-like_MBL-fold"/>
    <property type="match status" value="1"/>
</dbReference>
<dbReference type="InterPro" id="IPR036866">
    <property type="entry name" value="RibonucZ/Hydroxyglut_hydro"/>
</dbReference>
<comment type="cofactor">
    <cofactor evidence="8">
        <name>Zn(2+)</name>
        <dbReference type="ChEBI" id="CHEBI:29105"/>
    </cofactor>
    <text evidence="8">Binds 2 Zn(2+) ions.</text>
</comment>
<feature type="binding site" evidence="8">
    <location>
        <position position="64"/>
    </location>
    <ligand>
        <name>Zn(2+)</name>
        <dbReference type="ChEBI" id="CHEBI:29105"/>
        <label>1</label>
        <note>catalytic</note>
    </ligand>
</feature>
<feature type="binding site" evidence="8">
    <location>
        <position position="67"/>
    </location>
    <ligand>
        <name>Zn(2+)</name>
        <dbReference type="ChEBI" id="CHEBI:29105"/>
        <label>2</label>
        <note>catalytic</note>
    </ligand>
</feature>
<feature type="binding site" evidence="8">
    <location>
        <position position="213"/>
    </location>
    <ligand>
        <name>Zn(2+)</name>
        <dbReference type="ChEBI" id="CHEBI:29105"/>
        <label>1</label>
        <note>catalytic</note>
    </ligand>
</feature>
<dbReference type="GO" id="GO:0042781">
    <property type="term" value="F:3'-tRNA processing endoribonuclease activity"/>
    <property type="evidence" value="ECO:0007669"/>
    <property type="project" value="UniProtKB-EC"/>
</dbReference>
<feature type="binding site" evidence="8">
    <location>
        <position position="66"/>
    </location>
    <ligand>
        <name>Zn(2+)</name>
        <dbReference type="ChEBI" id="CHEBI:29105"/>
        <label>2</label>
        <note>catalytic</note>
    </ligand>
</feature>
<dbReference type="HAMAP" id="MF_01818">
    <property type="entry name" value="RNase_Z_BN"/>
    <property type="match status" value="1"/>
</dbReference>
<keyword evidence="4 8" id="KW-0479">Metal-binding</keyword>
<dbReference type="Gene3D" id="3.60.15.10">
    <property type="entry name" value="Ribonuclease Z/Hydroxyacylglutathione hydrolase-like"/>
    <property type="match status" value="1"/>
</dbReference>
<dbReference type="Pfam" id="PF12706">
    <property type="entry name" value="Lactamase_B_2"/>
    <property type="match status" value="1"/>
</dbReference>
<evidence type="ECO:0000256" key="6">
    <source>
        <dbReference type="ARBA" id="ARBA00022801"/>
    </source>
</evidence>
<dbReference type="Proteomes" id="UP001497527">
    <property type="component" value="Unassembled WGS sequence"/>
</dbReference>
<evidence type="ECO:0000313" key="10">
    <source>
        <dbReference type="EMBL" id="CAL2103311.1"/>
    </source>
</evidence>
<comment type="caution">
    <text evidence="10">The sequence shown here is derived from an EMBL/GenBank/DDBJ whole genome shotgun (WGS) entry which is preliminary data.</text>
</comment>
<evidence type="ECO:0000256" key="2">
    <source>
        <dbReference type="ARBA" id="ARBA00022694"/>
    </source>
</evidence>
<evidence type="ECO:0000313" key="11">
    <source>
        <dbReference type="Proteomes" id="UP001497527"/>
    </source>
</evidence>
<dbReference type="PANTHER" id="PTHR46018">
    <property type="entry name" value="ZINC PHOSPHODIESTERASE ELAC PROTEIN 1"/>
    <property type="match status" value="1"/>
</dbReference>
<evidence type="ECO:0000256" key="5">
    <source>
        <dbReference type="ARBA" id="ARBA00022759"/>
    </source>
</evidence>